<name>A0AA88P5B5_9TELE</name>
<evidence type="ECO:0000313" key="2">
    <source>
        <dbReference type="EMBL" id="KAK2876384.1"/>
    </source>
</evidence>
<evidence type="ECO:0000256" key="1">
    <source>
        <dbReference type="SAM" id="MobiDB-lite"/>
    </source>
</evidence>
<protein>
    <submittedName>
        <fullName evidence="2">Uncharacterized protein</fullName>
    </submittedName>
</protein>
<dbReference type="AlphaFoldDB" id="A0AA88P5B5"/>
<evidence type="ECO:0000313" key="3">
    <source>
        <dbReference type="Proteomes" id="UP001187343"/>
    </source>
</evidence>
<dbReference type="Proteomes" id="UP001187343">
    <property type="component" value="Unassembled WGS sequence"/>
</dbReference>
<comment type="caution">
    <text evidence="2">The sequence shown here is derived from an EMBL/GenBank/DDBJ whole genome shotgun (WGS) entry which is preliminary data.</text>
</comment>
<keyword evidence="3" id="KW-1185">Reference proteome</keyword>
<organism evidence="2 3">
    <name type="scientific">Cirrhinus molitorella</name>
    <name type="common">mud carp</name>
    <dbReference type="NCBI Taxonomy" id="172907"/>
    <lineage>
        <taxon>Eukaryota</taxon>
        <taxon>Metazoa</taxon>
        <taxon>Chordata</taxon>
        <taxon>Craniata</taxon>
        <taxon>Vertebrata</taxon>
        <taxon>Euteleostomi</taxon>
        <taxon>Actinopterygii</taxon>
        <taxon>Neopterygii</taxon>
        <taxon>Teleostei</taxon>
        <taxon>Ostariophysi</taxon>
        <taxon>Cypriniformes</taxon>
        <taxon>Cyprinidae</taxon>
        <taxon>Labeoninae</taxon>
        <taxon>Labeonini</taxon>
        <taxon>Cirrhinus</taxon>
    </lineage>
</organism>
<dbReference type="EMBL" id="JAUYZG010000020">
    <property type="protein sequence ID" value="KAK2876384.1"/>
    <property type="molecule type" value="Genomic_DNA"/>
</dbReference>
<feature type="compositionally biased region" description="Low complexity" evidence="1">
    <location>
        <begin position="117"/>
        <end position="126"/>
    </location>
</feature>
<proteinExistence type="predicted"/>
<gene>
    <name evidence="2" type="ORF">Q8A67_020480</name>
</gene>
<feature type="region of interest" description="Disordered" evidence="1">
    <location>
        <begin position="80"/>
        <end position="141"/>
    </location>
</feature>
<sequence>MSVFDWAAFQSPQGSSYFLLKKNKAFEPRHHNHVQPARSIQKSILSFGEAAASPSKTKQITYTQNQSYCKCTPLTHTCKPHPFLTRSQSDRKTQPVPKSDRARVPRRKRTPPPPPLLRLRSPAFRLHQTQAHCAPRHRTGR</sequence>
<feature type="compositionally biased region" description="Basic and acidic residues" evidence="1">
    <location>
        <begin position="88"/>
        <end position="103"/>
    </location>
</feature>
<accession>A0AA88P5B5</accession>
<reference evidence="2" key="1">
    <citation type="submission" date="2023-08" db="EMBL/GenBank/DDBJ databases">
        <title>Chromosome-level Genome Assembly of mud carp (Cirrhinus molitorella).</title>
        <authorList>
            <person name="Liu H."/>
        </authorList>
    </citation>
    <scope>NUCLEOTIDE SEQUENCE</scope>
    <source>
        <strain evidence="2">Prfri</strain>
        <tissue evidence="2">Muscle</tissue>
    </source>
</reference>